<proteinExistence type="predicted"/>
<keyword evidence="3" id="KW-1185">Reference proteome</keyword>
<dbReference type="AlphaFoldDB" id="S2JLS6"/>
<accession>S2JLS6</accession>
<feature type="compositionally biased region" description="Basic and acidic residues" evidence="1">
    <location>
        <begin position="52"/>
        <end position="63"/>
    </location>
</feature>
<organism evidence="2 3">
    <name type="scientific">Mucor circinelloides f. circinelloides (strain 1006PhL)</name>
    <name type="common">Mucormycosis agent</name>
    <name type="synonym">Calyptromyces circinelloides</name>
    <dbReference type="NCBI Taxonomy" id="1220926"/>
    <lineage>
        <taxon>Eukaryota</taxon>
        <taxon>Fungi</taxon>
        <taxon>Fungi incertae sedis</taxon>
        <taxon>Mucoromycota</taxon>
        <taxon>Mucoromycotina</taxon>
        <taxon>Mucoromycetes</taxon>
        <taxon>Mucorales</taxon>
        <taxon>Mucorineae</taxon>
        <taxon>Mucoraceae</taxon>
        <taxon>Mucor</taxon>
    </lineage>
</organism>
<protein>
    <submittedName>
        <fullName evidence="2">Uncharacterized protein</fullName>
    </submittedName>
</protein>
<feature type="region of interest" description="Disordered" evidence="1">
    <location>
        <begin position="42"/>
        <end position="63"/>
    </location>
</feature>
<reference evidence="3" key="1">
    <citation type="submission" date="2013-05" db="EMBL/GenBank/DDBJ databases">
        <title>The Genome sequence of Mucor circinelloides f. circinelloides 1006PhL.</title>
        <authorList>
            <consortium name="The Broad Institute Genomics Platform"/>
            <person name="Cuomo C."/>
            <person name="Earl A."/>
            <person name="Findley K."/>
            <person name="Lee S.C."/>
            <person name="Walker B."/>
            <person name="Young S."/>
            <person name="Zeng Q."/>
            <person name="Gargeya S."/>
            <person name="Fitzgerald M."/>
            <person name="Haas B."/>
            <person name="Abouelleil A."/>
            <person name="Allen A.W."/>
            <person name="Alvarado L."/>
            <person name="Arachchi H.M."/>
            <person name="Berlin A.M."/>
            <person name="Chapman S.B."/>
            <person name="Gainer-Dewar J."/>
            <person name="Goldberg J."/>
            <person name="Griggs A."/>
            <person name="Gujja S."/>
            <person name="Hansen M."/>
            <person name="Howarth C."/>
            <person name="Imamovic A."/>
            <person name="Ireland A."/>
            <person name="Larimer J."/>
            <person name="McCowan C."/>
            <person name="Murphy C."/>
            <person name="Pearson M."/>
            <person name="Poon T.W."/>
            <person name="Priest M."/>
            <person name="Roberts A."/>
            <person name="Saif S."/>
            <person name="Shea T."/>
            <person name="Sisk P."/>
            <person name="Sykes S."/>
            <person name="Wortman J."/>
            <person name="Nusbaum C."/>
            <person name="Birren B."/>
        </authorList>
    </citation>
    <scope>NUCLEOTIDE SEQUENCE [LARGE SCALE GENOMIC DNA]</scope>
    <source>
        <strain evidence="3">1006PhL</strain>
    </source>
</reference>
<evidence type="ECO:0000256" key="1">
    <source>
        <dbReference type="SAM" id="MobiDB-lite"/>
    </source>
</evidence>
<name>S2JLS6_MUCC1</name>
<evidence type="ECO:0000313" key="2">
    <source>
        <dbReference type="EMBL" id="EPB90884.1"/>
    </source>
</evidence>
<dbReference type="Proteomes" id="UP000014254">
    <property type="component" value="Unassembled WGS sequence"/>
</dbReference>
<evidence type="ECO:0000313" key="3">
    <source>
        <dbReference type="Proteomes" id="UP000014254"/>
    </source>
</evidence>
<dbReference type="OrthoDB" id="2297363at2759"/>
<sequence length="155" mass="17909">MDDIRKKAQSLGKRSNCPITTAKSSKSQFLVLQCRYGDGYRKARKGQQEQQQQKDEKEDEKVRKELRRLSESVEVDATYKTNSHQLKLLSFVVAGTIASEYDRKQLAAIHVAGCWMRHEFNESYEWAMKQFGLAAWPNVMDLSFLPNNFVADDKN</sequence>
<dbReference type="VEuPathDB" id="FungiDB:HMPREF1544_02302"/>
<dbReference type="InParanoid" id="S2JLS6"/>
<gene>
    <name evidence="2" type="ORF">HMPREF1544_02302</name>
</gene>
<dbReference type="EMBL" id="KE123915">
    <property type="protein sequence ID" value="EPB90884.1"/>
    <property type="molecule type" value="Genomic_DNA"/>
</dbReference>